<organism evidence="2 3">
    <name type="scientific">Abiotrophia defectiva</name>
    <name type="common">Streptococcus defectivus</name>
    <dbReference type="NCBI Taxonomy" id="46125"/>
    <lineage>
        <taxon>Bacteria</taxon>
        <taxon>Bacillati</taxon>
        <taxon>Bacillota</taxon>
        <taxon>Bacilli</taxon>
        <taxon>Lactobacillales</taxon>
        <taxon>Aerococcaceae</taxon>
        <taxon>Abiotrophia</taxon>
    </lineage>
</organism>
<dbReference type="NCBIfam" id="NF003302">
    <property type="entry name" value="PRK04302.1"/>
    <property type="match status" value="1"/>
</dbReference>
<sequence length="230" mass="24592">MTVDFKGKFFIFNPKSYLYGEQLLEMAEVADQLALDYPDIAVVLTCPYADLYRVASQTQHLIVCAQHLDGIEPGRGMGAVLPDSLYAAGARASFLNHAEHPLTSAQLVASVKRAHDLGMATIVCADSLAEARALSLLEPTIMLCEPTELIGTGQTSDDEYMAMTNQAVKALSPHTLIMQGAGIMTPEDVYRAIRSGADGTGCTSGIVKAPNPAQMLKDMVAAVERAMKEG</sequence>
<dbReference type="EMBL" id="JABZFV010000138">
    <property type="protein sequence ID" value="MBF0935138.1"/>
    <property type="molecule type" value="Genomic_DNA"/>
</dbReference>
<dbReference type="Gene3D" id="3.20.20.70">
    <property type="entry name" value="Aldolase class I"/>
    <property type="match status" value="1"/>
</dbReference>
<dbReference type="AlphaFoldDB" id="A0A929MQS0"/>
<dbReference type="GO" id="GO:0004807">
    <property type="term" value="F:triose-phosphate isomerase activity"/>
    <property type="evidence" value="ECO:0007669"/>
    <property type="project" value="UniProtKB-EC"/>
</dbReference>
<comment type="caution">
    <text evidence="2">The sequence shown here is derived from an EMBL/GenBank/DDBJ whole genome shotgun (WGS) entry which is preliminary data.</text>
</comment>
<name>A0A929MQS0_ABIDE</name>
<dbReference type="SUPFAM" id="SSF51351">
    <property type="entry name" value="Triosephosphate isomerase (TIM)"/>
    <property type="match status" value="1"/>
</dbReference>
<dbReference type="Proteomes" id="UP000757900">
    <property type="component" value="Unassembled WGS sequence"/>
</dbReference>
<protein>
    <submittedName>
        <fullName evidence="2">Triose-phosphate isomerase</fullName>
        <ecNumber evidence="2">5.3.1.1</ecNumber>
    </submittedName>
</protein>
<gene>
    <name evidence="2" type="ORF">HXK00_05785</name>
</gene>
<evidence type="ECO:0000313" key="3">
    <source>
        <dbReference type="Proteomes" id="UP000757900"/>
    </source>
</evidence>
<dbReference type="Pfam" id="PF00121">
    <property type="entry name" value="TIM"/>
    <property type="match status" value="1"/>
</dbReference>
<dbReference type="InterPro" id="IPR035990">
    <property type="entry name" value="TIM_sf"/>
</dbReference>
<dbReference type="InterPro" id="IPR013785">
    <property type="entry name" value="Aldolase_TIM"/>
</dbReference>
<evidence type="ECO:0000256" key="1">
    <source>
        <dbReference type="ARBA" id="ARBA00023235"/>
    </source>
</evidence>
<reference evidence="2" key="1">
    <citation type="submission" date="2020-04" db="EMBL/GenBank/DDBJ databases">
        <title>Deep metagenomics examines the oral microbiome during advanced dental caries in children, revealing novel taxa and co-occurrences with host molecules.</title>
        <authorList>
            <person name="Baker J.L."/>
            <person name="Morton J.T."/>
            <person name="Dinis M."/>
            <person name="Alvarez R."/>
            <person name="Tran N.C."/>
            <person name="Knight R."/>
            <person name="Edlund A."/>
        </authorList>
    </citation>
    <scope>NUCLEOTIDE SEQUENCE</scope>
    <source>
        <strain evidence="2">JCVI_23_bin.16</strain>
    </source>
</reference>
<evidence type="ECO:0000313" key="2">
    <source>
        <dbReference type="EMBL" id="MBF0935138.1"/>
    </source>
</evidence>
<keyword evidence="1 2" id="KW-0413">Isomerase</keyword>
<dbReference type="PROSITE" id="PS51440">
    <property type="entry name" value="TIM_2"/>
    <property type="match status" value="1"/>
</dbReference>
<proteinExistence type="predicted"/>
<accession>A0A929MQS0</accession>
<dbReference type="EC" id="5.3.1.1" evidence="2"/>
<dbReference type="InterPro" id="IPR000652">
    <property type="entry name" value="Triosephosphate_isomerase"/>
</dbReference>